<accession>I1BL71</accession>
<dbReference type="CDD" id="cd07989">
    <property type="entry name" value="LPLAT_AGPAT-like"/>
    <property type="match status" value="1"/>
</dbReference>
<evidence type="ECO:0000256" key="5">
    <source>
        <dbReference type="SAM" id="Phobius"/>
    </source>
</evidence>
<feature type="domain" description="Phospholipid/glycerol acyltransferase" evidence="6">
    <location>
        <begin position="81"/>
        <end position="198"/>
    </location>
</feature>
<dbReference type="RefSeq" id="XP_067512347.1">
    <property type="nucleotide sequence ID" value="XM_067656246.1"/>
</dbReference>
<dbReference type="SMART" id="SM00563">
    <property type="entry name" value="PlsC"/>
    <property type="match status" value="1"/>
</dbReference>
<dbReference type="OrthoDB" id="202234at2759"/>
<sequence>MTFQVLLRQFSSFYYRTLMTTLSMIVMATYGMIAALIFPLIGCTHYIHFSVARGYYYLGLLFCGIQVVPEGIEHLNVQGPAILVCNHQSSLDIMLMGKVYPKNTTIIAKKELKYYPFLGWFMQLSRVIFLDRKNRENAIKEARKAAEDIHKKNVNVWVFPEGTRGHESEINLLPFKKGPFYMAVQAKVPIIPVVIANYSHLYSAKEKKYQPGVVRCKILPPISTETIQEESAGIEKLATDCRQQMLDVLKDITPIETVKKTQ</sequence>
<keyword evidence="4" id="KW-0594">Phospholipid biosynthesis</keyword>
<comment type="domain">
    <text evidence="4">The HXXXXD motif is essential for acyltransferase activity and may constitute the binding site for the phosphate moiety of the glycerol-3-phosphate.</text>
</comment>
<dbReference type="SUPFAM" id="SSF69593">
    <property type="entry name" value="Glycerol-3-phosphate (1)-acyltransferase"/>
    <property type="match status" value="1"/>
</dbReference>
<keyword evidence="5" id="KW-1133">Transmembrane helix</keyword>
<gene>
    <name evidence="7" type="ORF">RO3G_01655</name>
</gene>
<evidence type="ECO:0000313" key="7">
    <source>
        <dbReference type="EMBL" id="EIE76951.1"/>
    </source>
</evidence>
<dbReference type="AlphaFoldDB" id="I1BL71"/>
<organism evidence="7 8">
    <name type="scientific">Rhizopus delemar (strain RA 99-880 / ATCC MYA-4621 / FGSC 9543 / NRRL 43880)</name>
    <name type="common">Mucormycosis agent</name>
    <name type="synonym">Rhizopus arrhizus var. delemar</name>
    <dbReference type="NCBI Taxonomy" id="246409"/>
    <lineage>
        <taxon>Eukaryota</taxon>
        <taxon>Fungi</taxon>
        <taxon>Fungi incertae sedis</taxon>
        <taxon>Mucoromycota</taxon>
        <taxon>Mucoromycotina</taxon>
        <taxon>Mucoromycetes</taxon>
        <taxon>Mucorales</taxon>
        <taxon>Mucorineae</taxon>
        <taxon>Rhizopodaceae</taxon>
        <taxon>Rhizopus</taxon>
    </lineage>
</organism>
<keyword evidence="2 4" id="KW-0808">Transferase</keyword>
<dbReference type="Proteomes" id="UP000009138">
    <property type="component" value="Unassembled WGS sequence"/>
</dbReference>
<dbReference type="NCBIfam" id="TIGR00530">
    <property type="entry name" value="AGP_acyltrn"/>
    <property type="match status" value="1"/>
</dbReference>
<dbReference type="PANTHER" id="PTHR10434">
    <property type="entry name" value="1-ACYL-SN-GLYCEROL-3-PHOSPHATE ACYLTRANSFERASE"/>
    <property type="match status" value="1"/>
</dbReference>
<comment type="catalytic activity">
    <reaction evidence="4">
        <text>a 1-acyl-sn-glycero-3-phosphate + an acyl-CoA = a 1,2-diacyl-sn-glycero-3-phosphate + CoA</text>
        <dbReference type="Rhea" id="RHEA:19709"/>
        <dbReference type="ChEBI" id="CHEBI:57287"/>
        <dbReference type="ChEBI" id="CHEBI:57970"/>
        <dbReference type="ChEBI" id="CHEBI:58342"/>
        <dbReference type="ChEBI" id="CHEBI:58608"/>
        <dbReference type="EC" id="2.3.1.51"/>
    </reaction>
</comment>
<keyword evidence="5" id="KW-0812">Transmembrane</keyword>
<evidence type="ECO:0000259" key="6">
    <source>
        <dbReference type="SMART" id="SM00563"/>
    </source>
</evidence>
<evidence type="ECO:0000256" key="1">
    <source>
        <dbReference type="ARBA" id="ARBA00008655"/>
    </source>
</evidence>
<dbReference type="STRING" id="246409.I1BL71"/>
<evidence type="ECO:0000256" key="2">
    <source>
        <dbReference type="ARBA" id="ARBA00022679"/>
    </source>
</evidence>
<dbReference type="GeneID" id="93608627"/>
<evidence type="ECO:0000256" key="3">
    <source>
        <dbReference type="ARBA" id="ARBA00023315"/>
    </source>
</evidence>
<dbReference type="GO" id="GO:0003841">
    <property type="term" value="F:1-acylglycerol-3-phosphate O-acyltransferase activity"/>
    <property type="evidence" value="ECO:0007669"/>
    <property type="project" value="UniProtKB-UniRule"/>
</dbReference>
<keyword evidence="3 4" id="KW-0012">Acyltransferase</keyword>
<feature type="transmembrane region" description="Helical" evidence="5">
    <location>
        <begin position="21"/>
        <end position="41"/>
    </location>
</feature>
<dbReference type="EC" id="2.3.1.51" evidence="4"/>
<evidence type="ECO:0000256" key="4">
    <source>
        <dbReference type="RuleBase" id="RU361267"/>
    </source>
</evidence>
<dbReference type="GO" id="GO:0006654">
    <property type="term" value="P:phosphatidic acid biosynthetic process"/>
    <property type="evidence" value="ECO:0007669"/>
    <property type="project" value="TreeGrafter"/>
</dbReference>
<dbReference type="OMA" id="KKSLVWI"/>
<keyword evidence="4" id="KW-0443">Lipid metabolism</keyword>
<keyword evidence="4" id="KW-1208">Phospholipid metabolism</keyword>
<evidence type="ECO:0000313" key="8">
    <source>
        <dbReference type="Proteomes" id="UP000009138"/>
    </source>
</evidence>
<name>I1BL71_RHIO9</name>
<dbReference type="FunCoup" id="I1BL71">
    <property type="interactions" value="238"/>
</dbReference>
<dbReference type="EMBL" id="CH476732">
    <property type="protein sequence ID" value="EIE76951.1"/>
    <property type="molecule type" value="Genomic_DNA"/>
</dbReference>
<proteinExistence type="inferred from homology"/>
<keyword evidence="4" id="KW-0444">Lipid biosynthesis</keyword>
<comment type="similarity">
    <text evidence="1 4">Belongs to the 1-acyl-sn-glycerol-3-phosphate acyltransferase family.</text>
</comment>
<keyword evidence="8" id="KW-1185">Reference proteome</keyword>
<dbReference type="InterPro" id="IPR002123">
    <property type="entry name" value="Plipid/glycerol_acylTrfase"/>
</dbReference>
<protein>
    <recommendedName>
        <fullName evidence="4">1-acyl-sn-glycerol-3-phosphate acyltransferase</fullName>
        <ecNumber evidence="4">2.3.1.51</ecNumber>
    </recommendedName>
</protein>
<dbReference type="InParanoid" id="I1BL71"/>
<dbReference type="InterPro" id="IPR004552">
    <property type="entry name" value="AGP_acyltrans"/>
</dbReference>
<reference evidence="7 8" key="1">
    <citation type="journal article" date="2009" name="PLoS Genet.">
        <title>Genomic analysis of the basal lineage fungus Rhizopus oryzae reveals a whole-genome duplication.</title>
        <authorList>
            <person name="Ma L.-J."/>
            <person name="Ibrahim A.S."/>
            <person name="Skory C."/>
            <person name="Grabherr M.G."/>
            <person name="Burger G."/>
            <person name="Butler M."/>
            <person name="Elias M."/>
            <person name="Idnurm A."/>
            <person name="Lang B.F."/>
            <person name="Sone T."/>
            <person name="Abe A."/>
            <person name="Calvo S.E."/>
            <person name="Corrochano L.M."/>
            <person name="Engels R."/>
            <person name="Fu J."/>
            <person name="Hansberg W."/>
            <person name="Kim J.-M."/>
            <person name="Kodira C.D."/>
            <person name="Koehrsen M.J."/>
            <person name="Liu B."/>
            <person name="Miranda-Saavedra D."/>
            <person name="O'Leary S."/>
            <person name="Ortiz-Castellanos L."/>
            <person name="Poulter R."/>
            <person name="Rodriguez-Romero J."/>
            <person name="Ruiz-Herrera J."/>
            <person name="Shen Y.-Q."/>
            <person name="Zeng Q."/>
            <person name="Galagan J."/>
            <person name="Birren B.W."/>
            <person name="Cuomo C.A."/>
            <person name="Wickes B.L."/>
        </authorList>
    </citation>
    <scope>NUCLEOTIDE SEQUENCE [LARGE SCALE GENOMIC DNA]</scope>
    <source>
        <strain evidence="8">RA 99-880 / ATCC MYA-4621 / FGSC 9543 / NRRL 43880</strain>
    </source>
</reference>
<dbReference type="eggNOG" id="KOG2848">
    <property type="taxonomic scope" value="Eukaryota"/>
</dbReference>
<dbReference type="GO" id="GO:0016020">
    <property type="term" value="C:membrane"/>
    <property type="evidence" value="ECO:0007669"/>
    <property type="project" value="InterPro"/>
</dbReference>
<dbReference type="PANTHER" id="PTHR10434:SF11">
    <property type="entry name" value="1-ACYL-SN-GLYCEROL-3-PHOSPHATE ACYLTRANSFERASE"/>
    <property type="match status" value="1"/>
</dbReference>
<dbReference type="VEuPathDB" id="FungiDB:RO3G_01655"/>
<keyword evidence="5" id="KW-0472">Membrane</keyword>
<dbReference type="Pfam" id="PF01553">
    <property type="entry name" value="Acyltransferase"/>
    <property type="match status" value="1"/>
</dbReference>
<dbReference type="GO" id="GO:0005783">
    <property type="term" value="C:endoplasmic reticulum"/>
    <property type="evidence" value="ECO:0007669"/>
    <property type="project" value="TreeGrafter"/>
</dbReference>